<dbReference type="Proteomes" id="UP000216133">
    <property type="component" value="Unassembled WGS sequence"/>
</dbReference>
<keyword evidence="3" id="KW-0804">Transcription</keyword>
<dbReference type="PANTHER" id="PTHR43280:SF28">
    <property type="entry name" value="HTH-TYPE TRANSCRIPTIONAL ACTIVATOR RHAS"/>
    <property type="match status" value="1"/>
</dbReference>
<accession>A0A268S319</accession>
<dbReference type="AlphaFoldDB" id="A0A268S319"/>
<dbReference type="InterPro" id="IPR009057">
    <property type="entry name" value="Homeodomain-like_sf"/>
</dbReference>
<evidence type="ECO:0000256" key="3">
    <source>
        <dbReference type="ARBA" id="ARBA00023163"/>
    </source>
</evidence>
<dbReference type="PANTHER" id="PTHR43280">
    <property type="entry name" value="ARAC-FAMILY TRANSCRIPTIONAL REGULATOR"/>
    <property type="match status" value="1"/>
</dbReference>
<protein>
    <recommendedName>
        <fullName evidence="5">HTH araC/xylS-type domain-containing protein</fullName>
    </recommendedName>
</protein>
<dbReference type="InterPro" id="IPR041522">
    <property type="entry name" value="CdaR_GGDEF"/>
</dbReference>
<feature type="domain" description="HTH araC/xylS-type" evidence="5">
    <location>
        <begin position="675"/>
        <end position="772"/>
    </location>
</feature>
<feature type="transmembrane region" description="Helical" evidence="4">
    <location>
        <begin position="26"/>
        <end position="46"/>
    </location>
</feature>
<dbReference type="GO" id="GO:0043565">
    <property type="term" value="F:sequence-specific DNA binding"/>
    <property type="evidence" value="ECO:0007669"/>
    <property type="project" value="InterPro"/>
</dbReference>
<keyword evidence="4" id="KW-0812">Transmembrane</keyword>
<keyword evidence="1" id="KW-0805">Transcription regulation</keyword>
<evidence type="ECO:0000313" key="7">
    <source>
        <dbReference type="Proteomes" id="UP000216133"/>
    </source>
</evidence>
<keyword evidence="2" id="KW-0238">DNA-binding</keyword>
<keyword evidence="4" id="KW-1133">Transmembrane helix</keyword>
<gene>
    <name evidence="6" type="ORF">CHH61_05970</name>
</gene>
<dbReference type="InterPro" id="IPR018062">
    <property type="entry name" value="HTH_AraC-typ_CS"/>
</dbReference>
<evidence type="ECO:0000256" key="1">
    <source>
        <dbReference type="ARBA" id="ARBA00023015"/>
    </source>
</evidence>
<sequence>MGGSVNIMKYRVAENSRKRTTYFRRVIWLVFLSVCIPVVLIGSIYYKLSVSHLTEELKSQYMTSLKSFMDSTEDRLATIEYDSLQLSGSSMVRDSFLSESFKNDYVSQGNLLDSMITRKNVHPPVQEMIYYNDQNGIVLSTDYGYVQKNQYSYKADIDSGFSLDKQAGWMYLPNASSRGYISFVRLLPVIGSTQAQGALITHVKEETLSQQFQKHYESSDYIHYRIIDSGGVELFSSSHFDEHGMDVSTDPLYQQILEIEASSGIIYGEDENGKGALHLFSKTLNDRVYVTSLNEMAIAEQLGWIKFVILYTVLIFLVIGLIMSYICSRFVYNPVERLIQQGKKLTEKQHFPKASTNEFEYLTECLHSMHEQAESLNKHLKIIEPNVREQFIGKVIKGEIWDKERIQSECKTLQIEEDHMYTVLVVTPEKAYKFLREEWPLTTFAITNIMKELLHKYELSGYISNGDGLEIIALVNSNDQRSNGYINRVRLNRFAEHTCNEVKKCLSLNVSVGIGSEYSGLKKTSESYQEALLALQYRMYKTSSPINYFDRNESSKKQTMFFYPRDLEVEILDYLNKGEQELTEQSLKKFADVVRASESYNLIYQSYHVLLSSIIRSIEQKGVGLLEIMENNWFDQLKSRQTMDEIVDWFIEKLFPLYFEIIEENQSFDRRIAVQKVWQHVKENIGMNISLTECAELVGMSPSYLSRIFRRETGISFVDYVKQCKVEEAKKLLRDKELNIIEIAQKVGYSERNLSRVFKQAVGMSPGQFRSEHR</sequence>
<evidence type="ECO:0000259" key="5">
    <source>
        <dbReference type="PROSITE" id="PS01124"/>
    </source>
</evidence>
<name>A0A268S319_SHOCL</name>
<dbReference type="PROSITE" id="PS00041">
    <property type="entry name" value="HTH_ARAC_FAMILY_1"/>
    <property type="match status" value="1"/>
</dbReference>
<keyword evidence="4" id="KW-0472">Membrane</keyword>
<dbReference type="Pfam" id="PF17853">
    <property type="entry name" value="GGDEF_2"/>
    <property type="match status" value="1"/>
</dbReference>
<dbReference type="PROSITE" id="PS01124">
    <property type="entry name" value="HTH_ARAC_FAMILY_2"/>
    <property type="match status" value="1"/>
</dbReference>
<dbReference type="SMART" id="SM00342">
    <property type="entry name" value="HTH_ARAC"/>
    <property type="match status" value="1"/>
</dbReference>
<reference evidence="6 7" key="1">
    <citation type="submission" date="2017-07" db="EMBL/GenBank/DDBJ databases">
        <title>Isolation and whole genome analysis of endospore-forming bacteria from heroin.</title>
        <authorList>
            <person name="Kalinowski J."/>
            <person name="Ahrens B."/>
            <person name="Al-Dilaimi A."/>
            <person name="Winkler A."/>
            <person name="Wibberg D."/>
            <person name="Schleenbecker U."/>
            <person name="Ruckert C."/>
            <person name="Wolfel R."/>
            <person name="Grass G."/>
        </authorList>
    </citation>
    <scope>NUCLEOTIDE SEQUENCE [LARGE SCALE GENOMIC DNA]</scope>
    <source>
        <strain evidence="6 7">7523-2</strain>
    </source>
</reference>
<dbReference type="SUPFAM" id="SSF46689">
    <property type="entry name" value="Homeodomain-like"/>
    <property type="match status" value="2"/>
</dbReference>
<evidence type="ECO:0000256" key="4">
    <source>
        <dbReference type="SAM" id="Phobius"/>
    </source>
</evidence>
<feature type="transmembrane region" description="Helical" evidence="4">
    <location>
        <begin position="304"/>
        <end position="327"/>
    </location>
</feature>
<dbReference type="Pfam" id="PF12833">
    <property type="entry name" value="HTH_18"/>
    <property type="match status" value="1"/>
</dbReference>
<dbReference type="EMBL" id="NPBS01000026">
    <property type="protein sequence ID" value="PAF26889.1"/>
    <property type="molecule type" value="Genomic_DNA"/>
</dbReference>
<comment type="caution">
    <text evidence="6">The sequence shown here is derived from an EMBL/GenBank/DDBJ whole genome shotgun (WGS) entry which is preliminary data.</text>
</comment>
<dbReference type="Gene3D" id="1.10.10.60">
    <property type="entry name" value="Homeodomain-like"/>
    <property type="match status" value="2"/>
</dbReference>
<proteinExistence type="predicted"/>
<dbReference type="GO" id="GO:0003700">
    <property type="term" value="F:DNA-binding transcription factor activity"/>
    <property type="evidence" value="ECO:0007669"/>
    <property type="project" value="InterPro"/>
</dbReference>
<organism evidence="6 7">
    <name type="scientific">Shouchella clausii</name>
    <name type="common">Alkalihalobacillus clausii</name>
    <dbReference type="NCBI Taxonomy" id="79880"/>
    <lineage>
        <taxon>Bacteria</taxon>
        <taxon>Bacillati</taxon>
        <taxon>Bacillota</taxon>
        <taxon>Bacilli</taxon>
        <taxon>Bacillales</taxon>
        <taxon>Bacillaceae</taxon>
        <taxon>Shouchella</taxon>
    </lineage>
</organism>
<dbReference type="InterPro" id="IPR018060">
    <property type="entry name" value="HTH_AraC"/>
</dbReference>
<evidence type="ECO:0000313" key="6">
    <source>
        <dbReference type="EMBL" id="PAF26889.1"/>
    </source>
</evidence>
<evidence type="ECO:0000256" key="2">
    <source>
        <dbReference type="ARBA" id="ARBA00023125"/>
    </source>
</evidence>